<name>A0A2U2JCY3_9FLAO</name>
<reference evidence="1 2" key="1">
    <citation type="submission" date="2018-05" db="EMBL/GenBank/DDBJ databases">
        <title>Polaribacter aquimarinus sp. nov., isolated from sediment in a sediment of sea.</title>
        <authorList>
            <person name="Lu D."/>
        </authorList>
    </citation>
    <scope>NUCLEOTIDE SEQUENCE [LARGE SCALE GENOMIC DNA]</scope>
    <source>
        <strain evidence="1 2">ZY113</strain>
    </source>
</reference>
<organism evidence="1 2">
    <name type="scientific">Polaribacter aquimarinus</name>
    <dbReference type="NCBI Taxonomy" id="2100726"/>
    <lineage>
        <taxon>Bacteria</taxon>
        <taxon>Pseudomonadati</taxon>
        <taxon>Bacteroidota</taxon>
        <taxon>Flavobacteriia</taxon>
        <taxon>Flavobacteriales</taxon>
        <taxon>Flavobacteriaceae</taxon>
    </lineage>
</organism>
<protein>
    <recommendedName>
        <fullName evidence="3">DUF1800 domain-containing protein</fullName>
    </recommendedName>
</protein>
<dbReference type="AlphaFoldDB" id="A0A2U2JCY3"/>
<gene>
    <name evidence="1" type="ORF">DIS07_07075</name>
</gene>
<keyword evidence="2" id="KW-1185">Reference proteome</keyword>
<evidence type="ECO:0000313" key="2">
    <source>
        <dbReference type="Proteomes" id="UP000245670"/>
    </source>
</evidence>
<comment type="caution">
    <text evidence="1">The sequence shown here is derived from an EMBL/GenBank/DDBJ whole genome shotgun (WGS) entry which is preliminary data.</text>
</comment>
<evidence type="ECO:0000313" key="1">
    <source>
        <dbReference type="EMBL" id="PWG06184.1"/>
    </source>
</evidence>
<evidence type="ECO:0008006" key="3">
    <source>
        <dbReference type="Google" id="ProtNLM"/>
    </source>
</evidence>
<sequence>MPHLDKYSGNWSAKEARHLLKRTSFGVTETMVSEAVTLGLTATITKLFEEKPLPPPPLKYEPDGTGRGEINDPDVNYGETWVTAPIYPDLPTSQERNSVYRARNRSLYAWSFLQMQNANISIREKLTLFWHNHFVSENSNPHREFYYMNILRKNALGNFKELTKQITIDQNMLIYLSGNENNNSSPNENYSRELLELFTIGKGVAVGNGDYTNYTEEDVVQIAKVLTGWRARWIRHADPLNAYFTNSRHTKGNKKLSHRFNNAEISENGDQEYKDVIDVIFKQDECSRFIMRQFYIWFVNSEITSEIETNIIEPLAKITRDNNYEITPALKVLLASDHFFENVFCMIKSPLDLMISATKSLLTVAPSSSVKEEYEFAYIMYLACSDLGQSIFHHPDVAGWKAYYQEPLFYKTWVNNFFLPKRLEYCKILVAGGDLLINKKKYKVPPLVPVLAIARDITNATDPNILVKELANRLFNYEITDGQTDSLKAVLIDGLPDFEWTVEYGDYLANPSDSTLAISVDKKLRNLVAVMVQMSEFQIM</sequence>
<dbReference type="Pfam" id="PF08811">
    <property type="entry name" value="DUF1800"/>
    <property type="match status" value="1"/>
</dbReference>
<dbReference type="Proteomes" id="UP000245670">
    <property type="component" value="Unassembled WGS sequence"/>
</dbReference>
<proteinExistence type="predicted"/>
<dbReference type="OrthoDB" id="9772295at2"/>
<dbReference type="EMBL" id="QFFG01000002">
    <property type="protein sequence ID" value="PWG06184.1"/>
    <property type="molecule type" value="Genomic_DNA"/>
</dbReference>
<dbReference type="RefSeq" id="WP_109404515.1">
    <property type="nucleotide sequence ID" value="NZ_QFFG01000002.1"/>
</dbReference>
<dbReference type="InterPro" id="IPR014917">
    <property type="entry name" value="DUF1800"/>
</dbReference>
<accession>A0A2U2JCY3</accession>